<reference evidence="1" key="2">
    <citation type="journal article" date="2023" name="IMA Fungus">
        <title>Comparative genomic study of the Penicillium genus elucidates a diverse pangenome and 15 lateral gene transfer events.</title>
        <authorList>
            <person name="Petersen C."/>
            <person name="Sorensen T."/>
            <person name="Nielsen M.R."/>
            <person name="Sondergaard T.E."/>
            <person name="Sorensen J.L."/>
            <person name="Fitzpatrick D.A."/>
            <person name="Frisvad J.C."/>
            <person name="Nielsen K.L."/>
        </authorList>
    </citation>
    <scope>NUCLEOTIDE SEQUENCE</scope>
    <source>
        <strain evidence="1">IBT 20477</strain>
    </source>
</reference>
<accession>A0A9W9M8F0</accession>
<reference evidence="1" key="1">
    <citation type="submission" date="2022-11" db="EMBL/GenBank/DDBJ databases">
        <authorList>
            <person name="Petersen C."/>
        </authorList>
    </citation>
    <scope>NUCLEOTIDE SEQUENCE</scope>
    <source>
        <strain evidence="1">IBT 20477</strain>
    </source>
</reference>
<dbReference type="EMBL" id="JAPQKQ010000006">
    <property type="protein sequence ID" value="KAJ5192638.1"/>
    <property type="molecule type" value="Genomic_DNA"/>
</dbReference>
<keyword evidence="2" id="KW-1185">Reference proteome</keyword>
<dbReference type="AlphaFoldDB" id="A0A9W9M8F0"/>
<gene>
    <name evidence="1" type="ORF">N7449_008780</name>
</gene>
<evidence type="ECO:0000313" key="2">
    <source>
        <dbReference type="Proteomes" id="UP001150942"/>
    </source>
</evidence>
<protein>
    <submittedName>
        <fullName evidence="1">Uncharacterized protein</fullName>
    </submittedName>
</protein>
<dbReference type="Proteomes" id="UP001150942">
    <property type="component" value="Unassembled WGS sequence"/>
</dbReference>
<comment type="caution">
    <text evidence="1">The sequence shown here is derived from an EMBL/GenBank/DDBJ whole genome shotgun (WGS) entry which is preliminary data.</text>
</comment>
<organism evidence="1 2">
    <name type="scientific">Penicillium cf. viridicatum</name>
    <dbReference type="NCBI Taxonomy" id="2972119"/>
    <lineage>
        <taxon>Eukaryota</taxon>
        <taxon>Fungi</taxon>
        <taxon>Dikarya</taxon>
        <taxon>Ascomycota</taxon>
        <taxon>Pezizomycotina</taxon>
        <taxon>Eurotiomycetes</taxon>
        <taxon>Eurotiomycetidae</taxon>
        <taxon>Eurotiales</taxon>
        <taxon>Aspergillaceae</taxon>
        <taxon>Penicillium</taxon>
    </lineage>
</organism>
<dbReference type="OrthoDB" id="4342394at2759"/>
<evidence type="ECO:0000313" key="1">
    <source>
        <dbReference type="EMBL" id="KAJ5192638.1"/>
    </source>
</evidence>
<proteinExistence type="predicted"/>
<name>A0A9W9M8F0_9EURO</name>
<sequence length="209" mass="24130">MSELLGSQELKPVSDCHLSPQYHLCEPNPDMLTSVIENERTRRLVLQQCENIETELDDLIENHPMHDDDKDIVLRIDYLEKLSLFLKEEIQLIGKSIKALKERIENPEIYIAMGRLSDIEFNRAYASLKQNPNRQIRKQLAQNSQDCDDYFCSSKRLLDSLKVDNMNDKLGPSPPSYNTAASVRKASYGAPSKPPQSFWKKFWKCSARI</sequence>